<feature type="transmembrane region" description="Helical" evidence="1">
    <location>
        <begin position="356"/>
        <end position="375"/>
    </location>
</feature>
<feature type="transmembrane region" description="Helical" evidence="1">
    <location>
        <begin position="146"/>
        <end position="162"/>
    </location>
</feature>
<dbReference type="PANTHER" id="PTHR23028:SF53">
    <property type="entry name" value="ACYL_TRANSF_3 DOMAIN-CONTAINING PROTEIN"/>
    <property type="match status" value="1"/>
</dbReference>
<feature type="transmembrane region" description="Helical" evidence="1">
    <location>
        <begin position="75"/>
        <end position="94"/>
    </location>
</feature>
<dbReference type="Pfam" id="PF19040">
    <property type="entry name" value="SGNH"/>
    <property type="match status" value="1"/>
</dbReference>
<dbReference type="Pfam" id="PF01757">
    <property type="entry name" value="Acyl_transf_3"/>
    <property type="match status" value="1"/>
</dbReference>
<keyword evidence="1" id="KW-0812">Transmembrane</keyword>
<accession>A0A1I5XYG1</accession>
<feature type="transmembrane region" description="Helical" evidence="1">
    <location>
        <begin position="37"/>
        <end position="54"/>
    </location>
</feature>
<dbReference type="OrthoDB" id="9767863at2"/>
<reference evidence="5" key="1">
    <citation type="submission" date="2016-10" db="EMBL/GenBank/DDBJ databases">
        <authorList>
            <person name="Varghese N."/>
            <person name="Submissions S."/>
        </authorList>
    </citation>
    <scope>NUCLEOTIDE SEQUENCE [LARGE SCALE GENOMIC DNA]</scope>
    <source>
        <strain evidence="5">JCM 15604</strain>
    </source>
</reference>
<evidence type="ECO:0000259" key="2">
    <source>
        <dbReference type="Pfam" id="PF01757"/>
    </source>
</evidence>
<dbReference type="InterPro" id="IPR002656">
    <property type="entry name" value="Acyl_transf_3_dom"/>
</dbReference>
<gene>
    <name evidence="4" type="ORF">SAMN05216177_11230</name>
</gene>
<protein>
    <submittedName>
        <fullName evidence="4">Peptidoglycan/LPS O-acetylase OafA/YrhL, contains acyltransferase and SGNH-hydrolase domains</fullName>
    </submittedName>
</protein>
<proteinExistence type="predicted"/>
<dbReference type="InterPro" id="IPR050879">
    <property type="entry name" value="Acyltransferase_3"/>
</dbReference>
<name>A0A1I5XYG1_9GAMM</name>
<keyword evidence="5" id="KW-1185">Reference proteome</keyword>
<feature type="transmembrane region" description="Helical" evidence="1">
    <location>
        <begin position="319"/>
        <end position="340"/>
    </location>
</feature>
<feature type="transmembrane region" description="Helical" evidence="1">
    <location>
        <begin position="228"/>
        <end position="246"/>
    </location>
</feature>
<dbReference type="GO" id="GO:0009103">
    <property type="term" value="P:lipopolysaccharide biosynthetic process"/>
    <property type="evidence" value="ECO:0007669"/>
    <property type="project" value="TreeGrafter"/>
</dbReference>
<evidence type="ECO:0000313" key="4">
    <source>
        <dbReference type="EMBL" id="SFQ36920.1"/>
    </source>
</evidence>
<evidence type="ECO:0000256" key="1">
    <source>
        <dbReference type="SAM" id="Phobius"/>
    </source>
</evidence>
<keyword evidence="4" id="KW-0012">Acyltransferase</keyword>
<keyword evidence="1" id="KW-0472">Membrane</keyword>
<keyword evidence="4" id="KW-0378">Hydrolase</keyword>
<sequence length="642" mass="71967">MPQHFRSDIEGLRAIAVLLVIAAHFAIPGFAGGFIGVDIFFVISGYLITGILFREMNGTDTIALWRFYANRLRRLLPALATMLIGSSLLANHLLHESQYREQGTASAMAAVWLSNIYFTFSDVDYFAEESTSNAMLHTWSLGVEEQFYLLWPLLILFIARTYRGRNRRTAVVILFSVITVVSLIACLAYSTWNPQFAFYMMPTRAWQFSAGALVWLITCEQKISEPKALTIGASGTLLLVAAIFAIRPDAVYPGPLALLPTLATCLLLWAGKTSKQTAIGAFLALPPMQILGRLSYSWYLWHWPALIISEQLATIRGHAGNTALVLLITLLAAILTHILIEKPIRFGTTARAQPKWQIIMALFVMTLLNSQFLGWQTNTQKQLAKDSNAFTSAMADIPIIYQHGCDTWYQDAELRPCIYGQTDASKTAVLLGDSIGAQWFSALTDMLDTNHWRLIVLTKSSCPMVDEVYFYERIRREYSECAEWREKAITWLQQQPIDRVFLGSTASNAFTDQQWQEGTRRILDRLASSAKAIYLLEANPTLSVNGPKCLMQHGINHQAKCQNPAGPAQYTHVAELLKKVAESQPKTHWLPTSEFVCPGGQCQAMRDGTVIYRDSQHLTASFVATAAPYFLEQIQHYEKANQ</sequence>
<organism evidence="4 5">
    <name type="scientific">Ectopseudomonas toyotomiensis</name>
    <dbReference type="NCBI Taxonomy" id="554344"/>
    <lineage>
        <taxon>Bacteria</taxon>
        <taxon>Pseudomonadati</taxon>
        <taxon>Pseudomonadota</taxon>
        <taxon>Gammaproteobacteria</taxon>
        <taxon>Pseudomonadales</taxon>
        <taxon>Pseudomonadaceae</taxon>
        <taxon>Ectopseudomonas</taxon>
    </lineage>
</organism>
<evidence type="ECO:0000259" key="3">
    <source>
        <dbReference type="Pfam" id="PF19040"/>
    </source>
</evidence>
<keyword evidence="4" id="KW-0808">Transferase</keyword>
<dbReference type="RefSeq" id="WP_074918318.1">
    <property type="nucleotide sequence ID" value="NZ_FOXK01000012.1"/>
</dbReference>
<dbReference type="PANTHER" id="PTHR23028">
    <property type="entry name" value="ACETYLTRANSFERASE"/>
    <property type="match status" value="1"/>
</dbReference>
<feature type="transmembrane region" description="Helical" evidence="1">
    <location>
        <begin position="12"/>
        <end position="31"/>
    </location>
</feature>
<feature type="transmembrane region" description="Helical" evidence="1">
    <location>
        <begin position="252"/>
        <end position="271"/>
    </location>
</feature>
<dbReference type="InterPro" id="IPR043968">
    <property type="entry name" value="SGNH"/>
</dbReference>
<dbReference type="GO" id="GO:0016787">
    <property type="term" value="F:hydrolase activity"/>
    <property type="evidence" value="ECO:0007669"/>
    <property type="project" value="UniProtKB-KW"/>
</dbReference>
<keyword evidence="1" id="KW-1133">Transmembrane helix</keyword>
<feature type="transmembrane region" description="Helical" evidence="1">
    <location>
        <begin position="196"/>
        <end position="216"/>
    </location>
</feature>
<dbReference type="EMBL" id="FOXK01000012">
    <property type="protein sequence ID" value="SFQ36920.1"/>
    <property type="molecule type" value="Genomic_DNA"/>
</dbReference>
<dbReference type="GO" id="GO:0016747">
    <property type="term" value="F:acyltransferase activity, transferring groups other than amino-acyl groups"/>
    <property type="evidence" value="ECO:0007669"/>
    <property type="project" value="InterPro"/>
</dbReference>
<dbReference type="Proteomes" id="UP000182025">
    <property type="component" value="Unassembled WGS sequence"/>
</dbReference>
<feature type="transmembrane region" description="Helical" evidence="1">
    <location>
        <begin position="169"/>
        <end position="190"/>
    </location>
</feature>
<dbReference type="AlphaFoldDB" id="A0A1I5XYG1"/>
<dbReference type="GO" id="GO:0016020">
    <property type="term" value="C:membrane"/>
    <property type="evidence" value="ECO:0007669"/>
    <property type="project" value="TreeGrafter"/>
</dbReference>
<evidence type="ECO:0000313" key="5">
    <source>
        <dbReference type="Proteomes" id="UP000182025"/>
    </source>
</evidence>
<feature type="domain" description="SGNH" evidence="3">
    <location>
        <begin position="408"/>
        <end position="631"/>
    </location>
</feature>
<feature type="domain" description="Acyltransferase 3" evidence="2">
    <location>
        <begin position="8"/>
        <end position="335"/>
    </location>
</feature>